<proteinExistence type="inferred from homology"/>
<dbReference type="CDD" id="cd05233">
    <property type="entry name" value="SDR_c"/>
    <property type="match status" value="1"/>
</dbReference>
<evidence type="ECO:0000256" key="1">
    <source>
        <dbReference type="ARBA" id="ARBA00006484"/>
    </source>
</evidence>
<name>A0A084U819_9HYPH</name>
<dbReference type="STRING" id="472175.EL18_00119"/>
<dbReference type="GO" id="GO:0048038">
    <property type="term" value="F:quinone binding"/>
    <property type="evidence" value="ECO:0007669"/>
    <property type="project" value="TreeGrafter"/>
</dbReference>
<dbReference type="PANTHER" id="PTHR42760:SF133">
    <property type="entry name" value="3-OXOACYL-[ACYL-CARRIER-PROTEIN] REDUCTASE"/>
    <property type="match status" value="1"/>
</dbReference>
<accession>A0A084U819</accession>
<dbReference type="InterPro" id="IPR020904">
    <property type="entry name" value="Sc_DH/Rdtase_CS"/>
</dbReference>
<dbReference type="GO" id="GO:0006633">
    <property type="term" value="P:fatty acid biosynthetic process"/>
    <property type="evidence" value="ECO:0007669"/>
    <property type="project" value="TreeGrafter"/>
</dbReference>
<dbReference type="PRINTS" id="PR00081">
    <property type="entry name" value="GDHRDH"/>
</dbReference>
<dbReference type="GO" id="GO:0016616">
    <property type="term" value="F:oxidoreductase activity, acting on the CH-OH group of donors, NAD or NADP as acceptor"/>
    <property type="evidence" value="ECO:0007669"/>
    <property type="project" value="TreeGrafter"/>
</dbReference>
<evidence type="ECO:0000256" key="2">
    <source>
        <dbReference type="ARBA" id="ARBA00023002"/>
    </source>
</evidence>
<evidence type="ECO:0000313" key="3">
    <source>
        <dbReference type="EMBL" id="KFB09105.1"/>
    </source>
</evidence>
<dbReference type="Proteomes" id="UP000053675">
    <property type="component" value="Unassembled WGS sequence"/>
</dbReference>
<dbReference type="PROSITE" id="PS00061">
    <property type="entry name" value="ADH_SHORT"/>
    <property type="match status" value="1"/>
</dbReference>
<dbReference type="InterPro" id="IPR036291">
    <property type="entry name" value="NAD(P)-bd_dom_sf"/>
</dbReference>
<dbReference type="PANTHER" id="PTHR42760">
    <property type="entry name" value="SHORT-CHAIN DEHYDROGENASES/REDUCTASES FAMILY MEMBER"/>
    <property type="match status" value="1"/>
</dbReference>
<dbReference type="InterPro" id="IPR002347">
    <property type="entry name" value="SDR_fam"/>
</dbReference>
<dbReference type="eggNOG" id="COG1028">
    <property type="taxonomic scope" value="Bacteria"/>
</dbReference>
<sequence length="262" mass="27794">MKRFDGRTVLLTGACGGFGRSIAHALAAEGANLVLSDYEPEPLMTLVAELQERHDCAVVAHAGDIADENTSETLVDLAVEHFSTLDIAINNAGIAQSFVRFHLIPSEEARRVLEVDLLGVFFAMKHQLPVMERQHRKGKRKGAIVNISSVAGLGGAPRLAVYSAAKHGVVGLTRTAAAEYAAKGIRVNAVCPSFARTDMVTEMLSMSPADQEKAEAELTRGVPMKRLAEVDEVVTAVLFAADPANSFMTGQAIGIDGGISAL</sequence>
<keyword evidence="2" id="KW-0560">Oxidoreductase</keyword>
<dbReference type="FunFam" id="3.40.50.720:FF:000084">
    <property type="entry name" value="Short-chain dehydrogenase reductase"/>
    <property type="match status" value="1"/>
</dbReference>
<organism evidence="3 4">
    <name type="scientific">Nitratireductor basaltis</name>
    <dbReference type="NCBI Taxonomy" id="472175"/>
    <lineage>
        <taxon>Bacteria</taxon>
        <taxon>Pseudomonadati</taxon>
        <taxon>Pseudomonadota</taxon>
        <taxon>Alphaproteobacteria</taxon>
        <taxon>Hyphomicrobiales</taxon>
        <taxon>Phyllobacteriaceae</taxon>
        <taxon>Nitratireductor</taxon>
    </lineage>
</organism>
<reference evidence="3 4" key="1">
    <citation type="submission" date="2014-05" db="EMBL/GenBank/DDBJ databases">
        <title>Draft Genome Sequence of Nitratireductor basaltis Strain UMTGB225, A Marine Bacterium Isolated from Green Barrel Tunicate.</title>
        <authorList>
            <person name="Gan H.Y."/>
        </authorList>
    </citation>
    <scope>NUCLEOTIDE SEQUENCE [LARGE SCALE GENOMIC DNA]</scope>
    <source>
        <strain evidence="3 4">UMTGB225</strain>
    </source>
</reference>
<evidence type="ECO:0000313" key="4">
    <source>
        <dbReference type="Proteomes" id="UP000053675"/>
    </source>
</evidence>
<dbReference type="PRINTS" id="PR00080">
    <property type="entry name" value="SDRFAMILY"/>
</dbReference>
<dbReference type="PATRIC" id="fig|472175.3.peg.123"/>
<dbReference type="AlphaFoldDB" id="A0A084U819"/>
<protein>
    <submittedName>
        <fullName evidence="3">Short-chain dehydrogenase/reductase SDR</fullName>
    </submittedName>
</protein>
<comment type="caution">
    <text evidence="3">The sequence shown here is derived from an EMBL/GenBank/DDBJ whole genome shotgun (WGS) entry which is preliminary data.</text>
</comment>
<dbReference type="OrthoDB" id="9792355at2"/>
<comment type="similarity">
    <text evidence="1">Belongs to the short-chain dehydrogenases/reductases (SDR) family.</text>
</comment>
<dbReference type="Pfam" id="PF13561">
    <property type="entry name" value="adh_short_C2"/>
    <property type="match status" value="1"/>
</dbReference>
<gene>
    <name evidence="3" type="ORF">EL18_00119</name>
</gene>
<dbReference type="Gene3D" id="3.40.50.720">
    <property type="entry name" value="NAD(P)-binding Rossmann-like Domain"/>
    <property type="match status" value="1"/>
</dbReference>
<dbReference type="EMBL" id="JMQM01000001">
    <property type="protein sequence ID" value="KFB09105.1"/>
    <property type="molecule type" value="Genomic_DNA"/>
</dbReference>
<keyword evidence="4" id="KW-1185">Reference proteome</keyword>
<dbReference type="SUPFAM" id="SSF51735">
    <property type="entry name" value="NAD(P)-binding Rossmann-fold domains"/>
    <property type="match status" value="1"/>
</dbReference>